<gene>
    <name evidence="2" type="ORF">NP493_154g04004</name>
</gene>
<comment type="caution">
    <text evidence="2">The sequence shown here is derived from an EMBL/GenBank/DDBJ whole genome shotgun (WGS) entry which is preliminary data.</text>
</comment>
<sequence length="178" mass="19555">MWCEFIDVPNLPSPVTFATGGLPIISNNTLSSPSPNTPPRLPTPHPVSQHPTPSPNTPPRLPTPHPVSQHPTPSPNTPPRLPVLCSTTGGVATGGSTYIMAEHKNNTARDWLRDLTETQRNCCITEKAMTLVARELADIVHIGKVMGFSQARIQHYQSNRPLSVSNQISHMFFDWRAK</sequence>
<feature type="compositionally biased region" description="Pro residues" evidence="1">
    <location>
        <begin position="52"/>
        <end position="65"/>
    </location>
</feature>
<name>A0AAD9P445_RIDPI</name>
<dbReference type="EMBL" id="JAODUO010000154">
    <property type="protein sequence ID" value="KAK2187798.1"/>
    <property type="molecule type" value="Genomic_DNA"/>
</dbReference>
<evidence type="ECO:0000313" key="3">
    <source>
        <dbReference type="Proteomes" id="UP001209878"/>
    </source>
</evidence>
<keyword evidence="3" id="KW-1185">Reference proteome</keyword>
<feature type="compositionally biased region" description="Pro residues" evidence="1">
    <location>
        <begin position="35"/>
        <end position="45"/>
    </location>
</feature>
<dbReference type="Gene3D" id="1.10.533.10">
    <property type="entry name" value="Death Domain, Fas"/>
    <property type="match status" value="1"/>
</dbReference>
<dbReference type="Proteomes" id="UP001209878">
    <property type="component" value="Unassembled WGS sequence"/>
</dbReference>
<evidence type="ECO:0000256" key="1">
    <source>
        <dbReference type="SAM" id="MobiDB-lite"/>
    </source>
</evidence>
<organism evidence="2 3">
    <name type="scientific">Ridgeia piscesae</name>
    <name type="common">Tubeworm</name>
    <dbReference type="NCBI Taxonomy" id="27915"/>
    <lineage>
        <taxon>Eukaryota</taxon>
        <taxon>Metazoa</taxon>
        <taxon>Spiralia</taxon>
        <taxon>Lophotrochozoa</taxon>
        <taxon>Annelida</taxon>
        <taxon>Polychaeta</taxon>
        <taxon>Sedentaria</taxon>
        <taxon>Canalipalpata</taxon>
        <taxon>Sabellida</taxon>
        <taxon>Siboglinidae</taxon>
        <taxon>Ridgeia</taxon>
    </lineage>
</organism>
<dbReference type="AlphaFoldDB" id="A0AAD9P445"/>
<feature type="region of interest" description="Disordered" evidence="1">
    <location>
        <begin position="28"/>
        <end position="80"/>
    </location>
</feature>
<accession>A0AAD9P445</accession>
<dbReference type="InterPro" id="IPR011029">
    <property type="entry name" value="DEATH-like_dom_sf"/>
</dbReference>
<proteinExistence type="predicted"/>
<evidence type="ECO:0000313" key="2">
    <source>
        <dbReference type="EMBL" id="KAK2187798.1"/>
    </source>
</evidence>
<protein>
    <submittedName>
        <fullName evidence="2">Uncharacterized protein</fullName>
    </submittedName>
</protein>
<reference evidence="2" key="1">
    <citation type="journal article" date="2023" name="Mol. Biol. Evol.">
        <title>Third-Generation Sequencing Reveals the Adaptive Role of the Epigenome in Three Deep-Sea Polychaetes.</title>
        <authorList>
            <person name="Perez M."/>
            <person name="Aroh O."/>
            <person name="Sun Y."/>
            <person name="Lan Y."/>
            <person name="Juniper S.K."/>
            <person name="Young C.R."/>
            <person name="Angers B."/>
            <person name="Qian P.Y."/>
        </authorList>
    </citation>
    <scope>NUCLEOTIDE SEQUENCE</scope>
    <source>
        <strain evidence="2">R07B-5</strain>
    </source>
</reference>